<reference evidence="4" key="1">
    <citation type="submission" date="2024-07" db="EMBL/GenBank/DDBJ databases">
        <title>Two chromosome-level genome assemblies of Korean endemic species Abeliophyllum distichum and Forsythia ovata (Oleaceae).</title>
        <authorList>
            <person name="Jang H."/>
        </authorList>
    </citation>
    <scope>NUCLEOTIDE SEQUENCE [LARGE SCALE GENOMIC DNA]</scope>
</reference>
<dbReference type="PANTHER" id="PTHR31066:SF97">
    <property type="entry name" value="OS03G0401100 PROTEIN"/>
    <property type="match status" value="1"/>
</dbReference>
<proteinExistence type="predicted"/>
<protein>
    <recommendedName>
        <fullName evidence="2">PB1 domain-containing protein</fullName>
    </recommendedName>
</protein>
<dbReference type="CDD" id="cd06410">
    <property type="entry name" value="PB1_UP2"/>
    <property type="match status" value="1"/>
</dbReference>
<dbReference type="PANTHER" id="PTHR31066">
    <property type="entry name" value="OS05G0427100 PROTEIN-RELATED"/>
    <property type="match status" value="1"/>
</dbReference>
<accession>A0ABD1W3V5</accession>
<dbReference type="InterPro" id="IPR000270">
    <property type="entry name" value="PB1_dom"/>
</dbReference>
<name>A0ABD1W3V5_9LAMI</name>
<evidence type="ECO:0000256" key="1">
    <source>
        <dbReference type="SAM" id="MobiDB-lite"/>
    </source>
</evidence>
<dbReference type="InterPro" id="IPR053198">
    <property type="entry name" value="Gynoecium_Dev_Regulator"/>
</dbReference>
<comment type="caution">
    <text evidence="3">The sequence shown here is derived from an EMBL/GenBank/DDBJ whole genome shotgun (WGS) entry which is preliminary data.</text>
</comment>
<evidence type="ECO:0000259" key="2">
    <source>
        <dbReference type="SMART" id="SM00666"/>
    </source>
</evidence>
<sequence>MHQFFSNNDGDSEKYWTFPGLQNVENNCFLNDQQQTLDLMGSPAKTPGSASSSNDENPRVKFLCSFSGSILPRPQDGKLRYVGGNTHIVSVSRDISYEDLMGKTSELFKGATVLKYQQPDEDLDALVSIC</sequence>
<dbReference type="Proteomes" id="UP001604277">
    <property type="component" value="Unassembled WGS sequence"/>
</dbReference>
<dbReference type="EMBL" id="JBFOLJ010000004">
    <property type="protein sequence ID" value="KAL2544165.1"/>
    <property type="molecule type" value="Genomic_DNA"/>
</dbReference>
<gene>
    <name evidence="3" type="ORF">Fot_13398</name>
</gene>
<dbReference type="AlphaFoldDB" id="A0ABD1W3V5"/>
<dbReference type="Gene3D" id="3.10.20.90">
    <property type="entry name" value="Phosphatidylinositol 3-kinase Catalytic Subunit, Chain A, domain 1"/>
    <property type="match status" value="1"/>
</dbReference>
<dbReference type="SUPFAM" id="SSF54277">
    <property type="entry name" value="CAD &amp; PB1 domains"/>
    <property type="match status" value="1"/>
</dbReference>
<evidence type="ECO:0000313" key="3">
    <source>
        <dbReference type="EMBL" id="KAL2544165.1"/>
    </source>
</evidence>
<feature type="domain" description="PB1" evidence="2">
    <location>
        <begin position="74"/>
        <end position="130"/>
    </location>
</feature>
<dbReference type="SMART" id="SM00666">
    <property type="entry name" value="PB1"/>
    <property type="match status" value="1"/>
</dbReference>
<evidence type="ECO:0000313" key="4">
    <source>
        <dbReference type="Proteomes" id="UP001604277"/>
    </source>
</evidence>
<organism evidence="3 4">
    <name type="scientific">Forsythia ovata</name>
    <dbReference type="NCBI Taxonomy" id="205694"/>
    <lineage>
        <taxon>Eukaryota</taxon>
        <taxon>Viridiplantae</taxon>
        <taxon>Streptophyta</taxon>
        <taxon>Embryophyta</taxon>
        <taxon>Tracheophyta</taxon>
        <taxon>Spermatophyta</taxon>
        <taxon>Magnoliopsida</taxon>
        <taxon>eudicotyledons</taxon>
        <taxon>Gunneridae</taxon>
        <taxon>Pentapetalae</taxon>
        <taxon>asterids</taxon>
        <taxon>lamiids</taxon>
        <taxon>Lamiales</taxon>
        <taxon>Oleaceae</taxon>
        <taxon>Forsythieae</taxon>
        <taxon>Forsythia</taxon>
    </lineage>
</organism>
<feature type="region of interest" description="Disordered" evidence="1">
    <location>
        <begin position="39"/>
        <end position="58"/>
    </location>
</feature>
<dbReference type="Pfam" id="PF00564">
    <property type="entry name" value="PB1"/>
    <property type="match status" value="1"/>
</dbReference>
<keyword evidence="4" id="KW-1185">Reference proteome</keyword>